<dbReference type="GO" id="GO:0008270">
    <property type="term" value="F:zinc ion binding"/>
    <property type="evidence" value="ECO:0007669"/>
    <property type="project" value="UniProtKB-KW"/>
</dbReference>
<feature type="domain" description="Zinc finger CHCC-type" evidence="1">
    <location>
        <begin position="24"/>
        <end position="58"/>
    </location>
</feature>
<keyword evidence="2" id="KW-0479">Metal-binding</keyword>
<keyword evidence="2" id="KW-0863">Zinc-finger</keyword>
<keyword evidence="2" id="KW-0862">Zinc</keyword>
<dbReference type="OrthoDB" id="9807344at2"/>
<dbReference type="EMBL" id="QYRN01000001">
    <property type="protein sequence ID" value="RIY03222.1"/>
    <property type="molecule type" value="Genomic_DNA"/>
</dbReference>
<accession>A0A3A1WW31</accession>
<dbReference type="Gene3D" id="2.60.260.40">
    <property type="entry name" value="q5lls5 like domains"/>
    <property type="match status" value="1"/>
</dbReference>
<name>A0A3A1WW31_9HYPH</name>
<evidence type="ECO:0000259" key="1">
    <source>
        <dbReference type="Pfam" id="PF10276"/>
    </source>
</evidence>
<dbReference type="Proteomes" id="UP000265750">
    <property type="component" value="Unassembled WGS sequence"/>
</dbReference>
<proteinExistence type="predicted"/>
<keyword evidence="3" id="KW-1185">Reference proteome</keyword>
<dbReference type="AlphaFoldDB" id="A0A3A1WW31"/>
<sequence>MADYGTPHFQNDGGHAVIEIGVAEFMCVGATPPYDHPHVFLDMGDEGEKVCPYCSTLYKLNTALKRDESVPPGCLYRTRAA</sequence>
<organism evidence="2 3">
    <name type="scientific">Aureimonas flava</name>
    <dbReference type="NCBI Taxonomy" id="2320271"/>
    <lineage>
        <taxon>Bacteria</taxon>
        <taxon>Pseudomonadati</taxon>
        <taxon>Pseudomonadota</taxon>
        <taxon>Alphaproteobacteria</taxon>
        <taxon>Hyphomicrobiales</taxon>
        <taxon>Aurantimonadaceae</taxon>
        <taxon>Aureimonas</taxon>
    </lineage>
</organism>
<evidence type="ECO:0000313" key="2">
    <source>
        <dbReference type="EMBL" id="RIY03222.1"/>
    </source>
</evidence>
<evidence type="ECO:0000313" key="3">
    <source>
        <dbReference type="Proteomes" id="UP000265750"/>
    </source>
</evidence>
<comment type="caution">
    <text evidence="2">The sequence shown here is derived from an EMBL/GenBank/DDBJ whole genome shotgun (WGS) entry which is preliminary data.</text>
</comment>
<protein>
    <submittedName>
        <fullName evidence="2">Zinc-finger domain-containing protein</fullName>
    </submittedName>
</protein>
<gene>
    <name evidence="2" type="ORF">D3218_00115</name>
</gene>
<dbReference type="RefSeq" id="WP_119537879.1">
    <property type="nucleotide sequence ID" value="NZ_QYRN01000001.1"/>
</dbReference>
<reference evidence="3" key="1">
    <citation type="submission" date="2018-09" db="EMBL/GenBank/DDBJ databases">
        <authorList>
            <person name="Tuo L."/>
        </authorList>
    </citation>
    <scope>NUCLEOTIDE SEQUENCE [LARGE SCALE GENOMIC DNA]</scope>
    <source>
        <strain evidence="3">M2BS4Y-1</strain>
    </source>
</reference>
<dbReference type="Pfam" id="PF10276">
    <property type="entry name" value="zf-CHCC"/>
    <property type="match status" value="1"/>
</dbReference>
<dbReference type="InterPro" id="IPR019401">
    <property type="entry name" value="Znf_CHCC"/>
</dbReference>